<organism evidence="12 13">
    <name type="scientific">Mytilus edulis</name>
    <name type="common">Blue mussel</name>
    <dbReference type="NCBI Taxonomy" id="6550"/>
    <lineage>
        <taxon>Eukaryota</taxon>
        <taxon>Metazoa</taxon>
        <taxon>Spiralia</taxon>
        <taxon>Lophotrochozoa</taxon>
        <taxon>Mollusca</taxon>
        <taxon>Bivalvia</taxon>
        <taxon>Autobranchia</taxon>
        <taxon>Pteriomorphia</taxon>
        <taxon>Mytilida</taxon>
        <taxon>Mytiloidea</taxon>
        <taxon>Mytilidae</taxon>
        <taxon>Mytilinae</taxon>
        <taxon>Mytilus</taxon>
    </lineage>
</organism>
<evidence type="ECO:0000256" key="5">
    <source>
        <dbReference type="ARBA" id="ARBA00022692"/>
    </source>
</evidence>
<dbReference type="GO" id="GO:0005789">
    <property type="term" value="C:endoplasmic reticulum membrane"/>
    <property type="evidence" value="ECO:0007669"/>
    <property type="project" value="UniProtKB-SubCell"/>
</dbReference>
<evidence type="ECO:0000313" key="12">
    <source>
        <dbReference type="EMBL" id="CAG2200877.1"/>
    </source>
</evidence>
<dbReference type="PANTHER" id="PTHR13416">
    <property type="match status" value="1"/>
</dbReference>
<accession>A0A8S3R1F1</accession>
<evidence type="ECO:0000256" key="8">
    <source>
        <dbReference type="ARBA" id="ARBA00023136"/>
    </source>
</evidence>
<dbReference type="OrthoDB" id="410725at2759"/>
<feature type="transmembrane region" description="Helical" evidence="11">
    <location>
        <begin position="35"/>
        <end position="58"/>
    </location>
</feature>
<dbReference type="GO" id="GO:0005637">
    <property type="term" value="C:nuclear inner membrane"/>
    <property type="evidence" value="ECO:0007669"/>
    <property type="project" value="TreeGrafter"/>
</dbReference>
<evidence type="ECO:0000256" key="4">
    <source>
        <dbReference type="ARBA" id="ARBA00006627"/>
    </source>
</evidence>
<dbReference type="AlphaFoldDB" id="A0A8S3R1F1"/>
<evidence type="ECO:0000256" key="3">
    <source>
        <dbReference type="ARBA" id="ARBA00004586"/>
    </source>
</evidence>
<evidence type="ECO:0000256" key="1">
    <source>
        <dbReference type="ARBA" id="ARBA00004127"/>
    </source>
</evidence>
<dbReference type="GO" id="GO:0071763">
    <property type="term" value="P:nuclear membrane organization"/>
    <property type="evidence" value="ECO:0007669"/>
    <property type="project" value="TreeGrafter"/>
</dbReference>
<reference evidence="12" key="1">
    <citation type="submission" date="2021-03" db="EMBL/GenBank/DDBJ databases">
        <authorList>
            <person name="Bekaert M."/>
        </authorList>
    </citation>
    <scope>NUCLEOTIDE SEQUENCE</scope>
</reference>
<comment type="caution">
    <text evidence="12">The sequence shown here is derived from an EMBL/GenBank/DDBJ whole genome shotgun (WGS) entry which is preliminary data.</text>
</comment>
<comment type="subcellular location">
    <subcellularLocation>
        <location evidence="1">Endomembrane system</location>
        <topology evidence="1">Multi-pass membrane protein</topology>
    </subcellularLocation>
    <subcellularLocation>
        <location evidence="3">Endoplasmic reticulum membrane</location>
    </subcellularLocation>
    <subcellularLocation>
        <location evidence="2">Nucleus envelope</location>
    </subcellularLocation>
</comment>
<keyword evidence="8 11" id="KW-0472">Membrane</keyword>
<evidence type="ECO:0008006" key="14">
    <source>
        <dbReference type="Google" id="ProtNLM"/>
    </source>
</evidence>
<keyword evidence="13" id="KW-1185">Reference proteome</keyword>
<dbReference type="EMBL" id="CAJPWZ010000787">
    <property type="protein sequence ID" value="CAG2200877.1"/>
    <property type="molecule type" value="Genomic_DNA"/>
</dbReference>
<dbReference type="GO" id="GO:0006629">
    <property type="term" value="P:lipid metabolic process"/>
    <property type="evidence" value="ECO:0007669"/>
    <property type="project" value="TreeGrafter"/>
</dbReference>
<gene>
    <name evidence="12" type="ORF">MEDL_15516</name>
</gene>
<feature type="transmembrane region" description="Helical" evidence="11">
    <location>
        <begin position="264"/>
        <end position="289"/>
    </location>
</feature>
<evidence type="ECO:0000256" key="2">
    <source>
        <dbReference type="ARBA" id="ARBA00004259"/>
    </source>
</evidence>
<sequence>MYRRQYPDAPGPGSSMGDSHTRVSYRRNPNFFERIGNSLVGILVGIALLVVASCLLFWNEGRAVQTAKSLDEGLSIVVSLENIDSLLDPTYNIRVNAVKLRRTVEMYQWVEHESKRSMPVTSQMQTADVVHVGGFELSGGLVGKITDFKKINPSAMSPPSDPKIQMLEGVYYHSHYPLQPQVSIIARQIRHRLLPFQTVAGDVLEMLYTGRLSPKEIFGKEQQQNTFITWGVRFGGWLLMFVGFGCLTSIITTLVDWLPIIRELVAAGVGIMNLAFSISLSLTVIAIGWITYRPLLGMALLAMAATPFIMSKFRSNRMDSRRNV</sequence>
<feature type="region of interest" description="Disordered" evidence="10">
    <location>
        <begin position="1"/>
        <end position="20"/>
    </location>
</feature>
<evidence type="ECO:0000256" key="6">
    <source>
        <dbReference type="ARBA" id="ARBA00022824"/>
    </source>
</evidence>
<evidence type="ECO:0000256" key="9">
    <source>
        <dbReference type="ARBA" id="ARBA00023242"/>
    </source>
</evidence>
<keyword evidence="7 11" id="KW-1133">Transmembrane helix</keyword>
<feature type="transmembrane region" description="Helical" evidence="11">
    <location>
        <begin position="234"/>
        <end position="257"/>
    </location>
</feature>
<dbReference type="InterPro" id="IPR012430">
    <property type="entry name" value="TMEM43_fam"/>
</dbReference>
<comment type="similarity">
    <text evidence="4">Belongs to the TMEM43 family.</text>
</comment>
<dbReference type="PANTHER" id="PTHR13416:SF2">
    <property type="entry name" value="TRANSMEMBRANE PROTEIN 43"/>
    <property type="match status" value="1"/>
</dbReference>
<dbReference type="Pfam" id="PF07787">
    <property type="entry name" value="TMEM43"/>
    <property type="match status" value="1"/>
</dbReference>
<keyword evidence="6" id="KW-0256">Endoplasmic reticulum</keyword>
<evidence type="ECO:0000256" key="7">
    <source>
        <dbReference type="ARBA" id="ARBA00022989"/>
    </source>
</evidence>
<keyword evidence="9" id="KW-0539">Nucleus</keyword>
<evidence type="ECO:0000256" key="11">
    <source>
        <dbReference type="SAM" id="Phobius"/>
    </source>
</evidence>
<evidence type="ECO:0000313" key="13">
    <source>
        <dbReference type="Proteomes" id="UP000683360"/>
    </source>
</evidence>
<proteinExistence type="inferred from homology"/>
<feature type="transmembrane region" description="Helical" evidence="11">
    <location>
        <begin position="295"/>
        <end position="313"/>
    </location>
</feature>
<dbReference type="Proteomes" id="UP000683360">
    <property type="component" value="Unassembled WGS sequence"/>
</dbReference>
<protein>
    <recommendedName>
        <fullName evidence="14">Transmembrane protein 43</fullName>
    </recommendedName>
</protein>
<name>A0A8S3R1F1_MYTED</name>
<keyword evidence="5 11" id="KW-0812">Transmembrane</keyword>
<evidence type="ECO:0000256" key="10">
    <source>
        <dbReference type="SAM" id="MobiDB-lite"/>
    </source>
</evidence>